<evidence type="ECO:0000313" key="2">
    <source>
        <dbReference type="Ensembl" id="ENSACCP00020023743.1"/>
    </source>
</evidence>
<dbReference type="Pfam" id="PF02093">
    <property type="entry name" value="Gag_p30"/>
    <property type="match status" value="1"/>
</dbReference>
<dbReference type="InterPro" id="IPR036946">
    <property type="entry name" value="G_retro_matrix_sf"/>
</dbReference>
<sequence length="392" mass="45515">MVAGQGAGQSAEPLLCSPLGCILKHWNKFGGVPLTRKKLKEYCTQWWLVYKLDDEERWLEMGTLNYNTILQLMLFCRRQDKWDEIPYVDMFFALRNYYETRKKCKLSVSDSNVLMKMEEKRQLCTRVNDKEKDVQLLVPSDSNQGNVSGGQGGEIFSPIAGRTRAQQKVVLQDPLRKAVGPDGMPVHVKVPFYTSDLINWKESAGSYRENPEKEYQPFQIIIENHNPDWKDIQVLLNTLLLPEEKKMVWEKAQEENIKLNKRDGPERFMLAQEPDWDPNTGAGWLMIKQYQQLILYGVKRGGPRPKKLAKLYQVVHDKSKDSSAVYERLCVTAWKWTDLDPEDEANKVTFTTLFVGQLAPDIRRKLPKREVKPFLQPMMCEIGNKTLNLHYL</sequence>
<keyword evidence="3" id="KW-1185">Reference proteome</keyword>
<dbReference type="InterPro" id="IPR008919">
    <property type="entry name" value="Retrov_capsid_N"/>
</dbReference>
<dbReference type="PANTHER" id="PTHR33166">
    <property type="entry name" value="GAG_P30 DOMAIN-CONTAINING PROTEIN"/>
    <property type="match status" value="1"/>
</dbReference>
<dbReference type="InParanoid" id="A0A663FGX9"/>
<dbReference type="InterPro" id="IPR050462">
    <property type="entry name" value="Retroviral_Gag-Pol_poly"/>
</dbReference>
<dbReference type="GeneTree" id="ENSGT01040000241918"/>
<name>A0A663FGX9_AQUCH</name>
<dbReference type="AlphaFoldDB" id="A0A663FGX9"/>
<proteinExistence type="predicted"/>
<dbReference type="InterPro" id="IPR010999">
    <property type="entry name" value="Retrovr_matrix"/>
</dbReference>
<evidence type="ECO:0000259" key="1">
    <source>
        <dbReference type="Pfam" id="PF02093"/>
    </source>
</evidence>
<dbReference type="Gene3D" id="1.10.375.10">
    <property type="entry name" value="Human Immunodeficiency Virus Type 1 Capsid Protein"/>
    <property type="match status" value="1"/>
</dbReference>
<dbReference type="Gene3D" id="1.10.150.180">
    <property type="entry name" value="Gamma-retroviral matrix domain"/>
    <property type="match status" value="1"/>
</dbReference>
<evidence type="ECO:0000313" key="3">
    <source>
        <dbReference type="Proteomes" id="UP000472275"/>
    </source>
</evidence>
<reference evidence="2" key="1">
    <citation type="submission" date="2025-08" db="UniProtKB">
        <authorList>
            <consortium name="Ensembl"/>
        </authorList>
    </citation>
    <scope>IDENTIFICATION</scope>
</reference>
<accession>A0A663FGX9</accession>
<organism evidence="2 3">
    <name type="scientific">Aquila chrysaetos chrysaetos</name>
    <dbReference type="NCBI Taxonomy" id="223781"/>
    <lineage>
        <taxon>Eukaryota</taxon>
        <taxon>Metazoa</taxon>
        <taxon>Chordata</taxon>
        <taxon>Craniata</taxon>
        <taxon>Vertebrata</taxon>
        <taxon>Euteleostomi</taxon>
        <taxon>Archelosauria</taxon>
        <taxon>Archosauria</taxon>
        <taxon>Dinosauria</taxon>
        <taxon>Saurischia</taxon>
        <taxon>Theropoda</taxon>
        <taxon>Coelurosauria</taxon>
        <taxon>Aves</taxon>
        <taxon>Neognathae</taxon>
        <taxon>Neoaves</taxon>
        <taxon>Telluraves</taxon>
        <taxon>Accipitrimorphae</taxon>
        <taxon>Accipitriformes</taxon>
        <taxon>Accipitridae</taxon>
        <taxon>Accipitrinae</taxon>
        <taxon>Aquila</taxon>
    </lineage>
</organism>
<reference evidence="2" key="2">
    <citation type="submission" date="2025-09" db="UniProtKB">
        <authorList>
            <consortium name="Ensembl"/>
        </authorList>
    </citation>
    <scope>IDENTIFICATION</scope>
</reference>
<dbReference type="SUPFAM" id="SSF47836">
    <property type="entry name" value="Retroviral matrix proteins"/>
    <property type="match status" value="1"/>
</dbReference>
<feature type="domain" description="Core shell protein Gag P30" evidence="1">
    <location>
        <begin position="195"/>
        <end position="370"/>
    </location>
</feature>
<dbReference type="Proteomes" id="UP000472275">
    <property type="component" value="Chromosome 22"/>
</dbReference>
<dbReference type="InterPro" id="IPR003036">
    <property type="entry name" value="Gag_P30"/>
</dbReference>
<dbReference type="Ensembl" id="ENSACCT00020024795.1">
    <property type="protein sequence ID" value="ENSACCP00020023743.1"/>
    <property type="gene ID" value="ENSACCG00020016303.1"/>
</dbReference>
<dbReference type="GO" id="GO:0019068">
    <property type="term" value="P:virion assembly"/>
    <property type="evidence" value="ECO:0007669"/>
    <property type="project" value="InterPro"/>
</dbReference>
<protein>
    <recommendedName>
        <fullName evidence="1">Core shell protein Gag P30 domain-containing protein</fullName>
    </recommendedName>
</protein>
<dbReference type="SUPFAM" id="SSF47943">
    <property type="entry name" value="Retrovirus capsid protein, N-terminal core domain"/>
    <property type="match status" value="1"/>
</dbReference>